<protein>
    <submittedName>
        <fullName evidence="2">AMSH-like ubiquitin thioesterase 3</fullName>
    </submittedName>
</protein>
<dbReference type="Proteomes" id="UP000236161">
    <property type="component" value="Unassembled WGS sequence"/>
</dbReference>
<gene>
    <name evidence="2" type="primary">AMSH3</name>
    <name evidence="2" type="ORF">AXF42_Ash000782</name>
</gene>
<evidence type="ECO:0000313" key="3">
    <source>
        <dbReference type="Proteomes" id="UP000236161"/>
    </source>
</evidence>
<name>A0A2I0AHH5_9ASPA</name>
<dbReference type="GO" id="GO:0005768">
    <property type="term" value="C:endosome"/>
    <property type="evidence" value="ECO:0007669"/>
    <property type="project" value="TreeGrafter"/>
</dbReference>
<dbReference type="GO" id="GO:0016020">
    <property type="term" value="C:membrane"/>
    <property type="evidence" value="ECO:0007669"/>
    <property type="project" value="TreeGrafter"/>
</dbReference>
<dbReference type="AlphaFoldDB" id="A0A2I0AHH5"/>
<dbReference type="PANTHER" id="PTHR12947:SF18">
    <property type="entry name" value="AMSH-LIKE UBIQUITIN THIOESTERASE 3"/>
    <property type="match status" value="1"/>
</dbReference>
<dbReference type="GO" id="GO:0070536">
    <property type="term" value="P:protein K63-linked deubiquitination"/>
    <property type="evidence" value="ECO:0007669"/>
    <property type="project" value="TreeGrafter"/>
</dbReference>
<dbReference type="STRING" id="1088818.A0A2I0AHH5"/>
<dbReference type="Gene3D" id="1.20.58.80">
    <property type="entry name" value="Phosphotransferase system, lactose/cellobiose-type IIA subunit"/>
    <property type="match status" value="1"/>
</dbReference>
<sequence>MKAKKITSPPCFAAKPIYSEEDLNPSAEKDADATPASMTVDDGDTYSEDNRSGGANVEELKKGSPKAVEAPENDEVGGAEVAEPRRTARSKMKPVAEKLQILSDAVMPPCTSASRRVIARITFYATNNALRVGERKVILLLLRPLLLTQIDMSTGSRRALSTLASPAGPSARPALRAININASAQKVEVDNGISLHYYYRIADNLLRQASVYREEKSIIDLYIILLRFSRHCFQKREQYLGRQVLLFIPRTVNCISMQKLLGVMDELEALKPVVQQQLVEINRGYIQEADGEDYKAFDSASVRKQLLSSSSTNQSSVIIRQSLFASASYLGIASLTIMQEEILFSQVLQKHGMARNEVFPSDKLLDIQLKKMSLNFPHPKEETLSRHSILGPNGLRGQWTGPISGIRVQYPKSFDLTENQMPGLNIDEAQEPVTLKESDLNGRTSDMEYVLSLNDGRWPVSGEESCSLEGDAIKENIYKLNIRQPSVPPVHAQVQQVSRPISPLKVADPRPGPPKLPQDGMTDYKTYQNLHPVQMLELFLKVAEANTLKNLETCGVLAGLLKNRMFFVTMLIIPKQESTSDSKRLRWEEVPLATLPQLEEVLPSSVPPAVIILTVSRMPPVPRSVFVLRGKKESLLVPSTRVLELSMKVDQLHIFVDDHDPEGAEKNSALEEELVAMKGASKELVGEKLHMETAKDMQELNAVKMEPEATKELERSSVELHVIFSSKSHSGWRC</sequence>
<keyword evidence="3" id="KW-1185">Reference proteome</keyword>
<dbReference type="GO" id="GO:0071108">
    <property type="term" value="P:protein K48-linked deubiquitination"/>
    <property type="evidence" value="ECO:0007669"/>
    <property type="project" value="TreeGrafter"/>
</dbReference>
<evidence type="ECO:0000256" key="1">
    <source>
        <dbReference type="SAM" id="MobiDB-lite"/>
    </source>
</evidence>
<dbReference type="EMBL" id="KZ451982">
    <property type="protein sequence ID" value="PKA54946.1"/>
    <property type="molecule type" value="Genomic_DNA"/>
</dbReference>
<dbReference type="Gene3D" id="3.40.140.10">
    <property type="entry name" value="Cytidine Deaminase, domain 2"/>
    <property type="match status" value="1"/>
</dbReference>
<reference evidence="2 3" key="1">
    <citation type="journal article" date="2017" name="Nature">
        <title>The Apostasia genome and the evolution of orchids.</title>
        <authorList>
            <person name="Zhang G.Q."/>
            <person name="Liu K.W."/>
            <person name="Li Z."/>
            <person name="Lohaus R."/>
            <person name="Hsiao Y.Y."/>
            <person name="Niu S.C."/>
            <person name="Wang J.Y."/>
            <person name="Lin Y.C."/>
            <person name="Xu Q."/>
            <person name="Chen L.J."/>
            <person name="Yoshida K."/>
            <person name="Fujiwara S."/>
            <person name="Wang Z.W."/>
            <person name="Zhang Y.Q."/>
            <person name="Mitsuda N."/>
            <person name="Wang M."/>
            <person name="Liu G.H."/>
            <person name="Pecoraro L."/>
            <person name="Huang H.X."/>
            <person name="Xiao X.J."/>
            <person name="Lin M."/>
            <person name="Wu X.Y."/>
            <person name="Wu W.L."/>
            <person name="Chen Y.Y."/>
            <person name="Chang S.B."/>
            <person name="Sakamoto S."/>
            <person name="Ohme-Takagi M."/>
            <person name="Yagi M."/>
            <person name="Zeng S.J."/>
            <person name="Shen C.Y."/>
            <person name="Yeh C.M."/>
            <person name="Luo Y.B."/>
            <person name="Tsai W.C."/>
            <person name="Van de Peer Y."/>
            <person name="Liu Z.J."/>
        </authorList>
    </citation>
    <scope>NUCLEOTIDE SEQUENCE [LARGE SCALE GENOMIC DNA]</scope>
    <source>
        <strain evidence="3">cv. Shenzhen</strain>
        <tissue evidence="2">Stem</tissue>
    </source>
</reference>
<dbReference type="OrthoDB" id="3640at2759"/>
<feature type="region of interest" description="Disordered" evidence="1">
    <location>
        <begin position="1"/>
        <end position="92"/>
    </location>
</feature>
<dbReference type="PANTHER" id="PTHR12947">
    <property type="entry name" value="AMSH-LIKE PROTEASE"/>
    <property type="match status" value="1"/>
</dbReference>
<proteinExistence type="predicted"/>
<organism evidence="2 3">
    <name type="scientific">Apostasia shenzhenica</name>
    <dbReference type="NCBI Taxonomy" id="1088818"/>
    <lineage>
        <taxon>Eukaryota</taxon>
        <taxon>Viridiplantae</taxon>
        <taxon>Streptophyta</taxon>
        <taxon>Embryophyta</taxon>
        <taxon>Tracheophyta</taxon>
        <taxon>Spermatophyta</taxon>
        <taxon>Magnoliopsida</taxon>
        <taxon>Liliopsida</taxon>
        <taxon>Asparagales</taxon>
        <taxon>Orchidaceae</taxon>
        <taxon>Apostasioideae</taxon>
        <taxon>Apostasia</taxon>
    </lineage>
</organism>
<accession>A0A2I0AHH5</accession>
<evidence type="ECO:0000313" key="2">
    <source>
        <dbReference type="EMBL" id="PKA54946.1"/>
    </source>
</evidence>